<keyword evidence="4 6" id="KW-1133">Transmembrane helix</keyword>
<comment type="subcellular location">
    <subcellularLocation>
        <location evidence="1">Cell membrane</location>
        <topology evidence="1">Multi-pass membrane protein</topology>
    </subcellularLocation>
</comment>
<dbReference type="PROSITE" id="PS50156">
    <property type="entry name" value="SSD"/>
    <property type="match status" value="1"/>
</dbReference>
<dbReference type="SUPFAM" id="SSF82866">
    <property type="entry name" value="Multidrug efflux transporter AcrB transmembrane domain"/>
    <property type="match status" value="2"/>
</dbReference>
<feature type="transmembrane region" description="Helical" evidence="6">
    <location>
        <begin position="329"/>
        <end position="351"/>
    </location>
</feature>
<evidence type="ECO:0000313" key="9">
    <source>
        <dbReference type="Proteomes" id="UP001228690"/>
    </source>
</evidence>
<proteinExistence type="predicted"/>
<gene>
    <name evidence="8" type="ORF">P0082_11885</name>
</gene>
<protein>
    <submittedName>
        <fullName evidence="8">MMPL family transporter</fullName>
    </submittedName>
</protein>
<keyword evidence="2" id="KW-1003">Cell membrane</keyword>
<evidence type="ECO:0000256" key="5">
    <source>
        <dbReference type="ARBA" id="ARBA00023136"/>
    </source>
</evidence>
<feature type="domain" description="SSD" evidence="7">
    <location>
        <begin position="328"/>
        <end position="466"/>
    </location>
</feature>
<feature type="transmembrane region" description="Helical" evidence="6">
    <location>
        <begin position="848"/>
        <end position="869"/>
    </location>
</feature>
<keyword evidence="9" id="KW-1185">Reference proteome</keyword>
<name>A0ABY8MII5_9SPIO</name>
<feature type="transmembrane region" description="Helical" evidence="6">
    <location>
        <begin position="510"/>
        <end position="527"/>
    </location>
</feature>
<feature type="transmembrane region" description="Helical" evidence="6">
    <location>
        <begin position="813"/>
        <end position="836"/>
    </location>
</feature>
<dbReference type="InterPro" id="IPR000731">
    <property type="entry name" value="SSD"/>
</dbReference>
<dbReference type="Pfam" id="PF03176">
    <property type="entry name" value="MMPL"/>
    <property type="match status" value="2"/>
</dbReference>
<feature type="transmembrane region" description="Helical" evidence="6">
    <location>
        <begin position="703"/>
        <end position="722"/>
    </location>
</feature>
<keyword evidence="5 6" id="KW-0472">Membrane</keyword>
<dbReference type="InterPro" id="IPR050545">
    <property type="entry name" value="Mycobact_MmpL"/>
</dbReference>
<sequence length="894" mass="99943">MDKRQSPAIGRYSNWLSRRYILLWLGWALLLAGGGSGLRFLKLNVNTDRFFLRQDENVLASQEFEQKYRIGENVGIYVQAGTAGLLRSELLDRLSLLSRELELLPFVRSVRSPADIWQQSLGDTPEERLTKFREFHAGFEETTALHSADWQSMWLLTELYPDSQYVAPSDRAKEAEPLLSPEALADVQDYFAHVTRRSAGSDLPASGPGLQLPGVLEQAGLHTLGDLQVELEKEQAGRVFARLLSRLLSRYQMPRYEMPGTTETGTETELEQQTVPENQRLRFIPVGIPVNSYRLESEMSADLAKVFGIAGLLCLLCIFLLMGSRPAAVGVLLCVLSNVILVFGLSGWLGLATDKTFVMIPVLLGFASSISYCVHIEKSWQAYRRKHRHDSGRGRFRMEDKKEGLRQALRRNIQPLSFAALTTVLSLLSFVSVPIPMIRTAGLQSAFAVSLSYLLSLTLFCSMLLLCRNGKDVGPGSGLARLRQLRQMAYAPIIGAVLFCYRHRRLSLGFAGVLLLGSLLLLPRLRVDMSTESVLGTRFSYVRQLMEVSRSEIGAGGFYNIDLLFADEPLQKVRLQQVMDFEQRLRQTDLVKNVTSITAFILNVQRVYRGQAVFPDEIRQTERALLTWERLFGGRRSEWYSPETKSLRILVQVRQGSSQENLAHIEEVRHLADQAFPGASSVRVRPLGGVFQLAIMNRYITNGLLRSFGLSLLFVAVLLFILLRSLRIGLIALVPNLFPVMLCGAAVVLLGRHLEFVSMTVGPMVIGLAVDDTIYFLGHVKGRLDARLRHKGCKDGAGKSFSRKEVDRAVKHSLYQVVPALVTTTLILCVLFASLLLSNAANIRFMGLYTIIAMLAALCSDIFLAPILLRRAYVRPVRLASKRRHATGIDTPAE</sequence>
<evidence type="ECO:0000313" key="8">
    <source>
        <dbReference type="EMBL" id="WGK69165.1"/>
    </source>
</evidence>
<feature type="transmembrane region" description="Helical" evidence="6">
    <location>
        <begin position="303"/>
        <end position="322"/>
    </location>
</feature>
<evidence type="ECO:0000256" key="6">
    <source>
        <dbReference type="SAM" id="Phobius"/>
    </source>
</evidence>
<evidence type="ECO:0000256" key="2">
    <source>
        <dbReference type="ARBA" id="ARBA00022475"/>
    </source>
</evidence>
<reference evidence="8 9" key="1">
    <citation type="submission" date="2023-04" db="EMBL/GenBank/DDBJ databases">
        <title>Spirochaete genome identified in red abalone sample constitutes a novel genus.</title>
        <authorList>
            <person name="Sharma S.P."/>
            <person name="Purcell C.M."/>
            <person name="Hyde J.R."/>
            <person name="Severin A.J."/>
        </authorList>
    </citation>
    <scope>NUCLEOTIDE SEQUENCE [LARGE SCALE GENOMIC DNA]</scope>
    <source>
        <strain evidence="8 9">SP-2023</strain>
    </source>
</reference>
<evidence type="ECO:0000259" key="7">
    <source>
        <dbReference type="PROSITE" id="PS50156"/>
    </source>
</evidence>
<evidence type="ECO:0000256" key="1">
    <source>
        <dbReference type="ARBA" id="ARBA00004651"/>
    </source>
</evidence>
<dbReference type="PANTHER" id="PTHR33406:SF13">
    <property type="entry name" value="MEMBRANE PROTEIN YDFJ"/>
    <property type="match status" value="1"/>
</dbReference>
<dbReference type="RefSeq" id="WP_326927352.1">
    <property type="nucleotide sequence ID" value="NZ_CP123443.1"/>
</dbReference>
<organism evidence="8 9">
    <name type="scientific">Candidatus Haliotispira prima</name>
    <dbReference type="NCBI Taxonomy" id="3034016"/>
    <lineage>
        <taxon>Bacteria</taxon>
        <taxon>Pseudomonadati</taxon>
        <taxon>Spirochaetota</taxon>
        <taxon>Spirochaetia</taxon>
        <taxon>Spirochaetales</taxon>
        <taxon>Spirochaetaceae</taxon>
        <taxon>Candidatus Haliotispira</taxon>
    </lineage>
</organism>
<dbReference type="EMBL" id="CP123443">
    <property type="protein sequence ID" value="WGK69165.1"/>
    <property type="molecule type" value="Genomic_DNA"/>
</dbReference>
<dbReference type="InterPro" id="IPR004869">
    <property type="entry name" value="MMPL_dom"/>
</dbReference>
<accession>A0ABY8MII5</accession>
<keyword evidence="3 6" id="KW-0812">Transmembrane</keyword>
<feature type="transmembrane region" description="Helical" evidence="6">
    <location>
        <begin position="728"/>
        <end position="750"/>
    </location>
</feature>
<dbReference type="Proteomes" id="UP001228690">
    <property type="component" value="Chromosome"/>
</dbReference>
<feature type="transmembrane region" description="Helical" evidence="6">
    <location>
        <begin position="416"/>
        <end position="435"/>
    </location>
</feature>
<feature type="transmembrane region" description="Helical" evidence="6">
    <location>
        <begin position="357"/>
        <end position="376"/>
    </location>
</feature>
<evidence type="ECO:0000256" key="3">
    <source>
        <dbReference type="ARBA" id="ARBA00022692"/>
    </source>
</evidence>
<feature type="transmembrane region" description="Helical" evidence="6">
    <location>
        <begin position="447"/>
        <end position="467"/>
    </location>
</feature>
<dbReference type="Gene3D" id="1.20.1640.10">
    <property type="entry name" value="Multidrug efflux transporter AcrB transmembrane domain"/>
    <property type="match status" value="2"/>
</dbReference>
<evidence type="ECO:0000256" key="4">
    <source>
        <dbReference type="ARBA" id="ARBA00022989"/>
    </source>
</evidence>
<dbReference type="PANTHER" id="PTHR33406">
    <property type="entry name" value="MEMBRANE PROTEIN MJ1562-RELATED"/>
    <property type="match status" value="1"/>
</dbReference>